<proteinExistence type="predicted"/>
<evidence type="ECO:0000313" key="3">
    <source>
        <dbReference type="EMBL" id="CAG01114.1"/>
    </source>
</evidence>
<sequence>MAACPAIPPAAVGSILLLIMSTNPVWGDQRRSYCGLHSHLGCPGHRAGCSRLGLLGGEEEEADRSTYRPSAEEQCGTSCTAPPDALKLPKEERLI</sequence>
<keyword evidence="2" id="KW-0732">Signal</keyword>
<reference evidence="3" key="2">
    <citation type="submission" date="2004-02" db="EMBL/GenBank/DDBJ databases">
        <authorList>
            <consortium name="Genoscope"/>
            <consortium name="Whitehead Institute Centre for Genome Research"/>
        </authorList>
    </citation>
    <scope>NUCLEOTIDE SEQUENCE</scope>
</reference>
<name>Q4SE18_TETNG</name>
<organism evidence="3">
    <name type="scientific">Tetraodon nigroviridis</name>
    <name type="common">Spotted green pufferfish</name>
    <name type="synonym">Chelonodon nigroviridis</name>
    <dbReference type="NCBI Taxonomy" id="99883"/>
    <lineage>
        <taxon>Eukaryota</taxon>
        <taxon>Metazoa</taxon>
        <taxon>Chordata</taxon>
        <taxon>Craniata</taxon>
        <taxon>Vertebrata</taxon>
        <taxon>Euteleostomi</taxon>
        <taxon>Actinopterygii</taxon>
        <taxon>Neopterygii</taxon>
        <taxon>Teleostei</taxon>
        <taxon>Neoteleostei</taxon>
        <taxon>Acanthomorphata</taxon>
        <taxon>Eupercaria</taxon>
        <taxon>Tetraodontiformes</taxon>
        <taxon>Tetradontoidea</taxon>
        <taxon>Tetraodontidae</taxon>
        <taxon>Tetraodon</taxon>
    </lineage>
</organism>
<feature type="signal peptide" evidence="2">
    <location>
        <begin position="1"/>
        <end position="27"/>
    </location>
</feature>
<accession>Q4SE18</accession>
<gene>
    <name evidence="3" type="ORF">GSTENG00019757001</name>
</gene>
<reference evidence="3" key="1">
    <citation type="journal article" date="2004" name="Nature">
        <title>Genome duplication in the teleost fish Tetraodon nigroviridis reveals the early vertebrate proto-karyotype.</title>
        <authorList>
            <person name="Jaillon O."/>
            <person name="Aury J.-M."/>
            <person name="Brunet F."/>
            <person name="Petit J.-L."/>
            <person name="Stange-Thomann N."/>
            <person name="Mauceli E."/>
            <person name="Bouneau L."/>
            <person name="Fischer C."/>
            <person name="Ozouf-Costaz C."/>
            <person name="Bernot A."/>
            <person name="Nicaud S."/>
            <person name="Jaffe D."/>
            <person name="Fisher S."/>
            <person name="Lutfalla G."/>
            <person name="Dossat C."/>
            <person name="Segurens B."/>
            <person name="Dasilva C."/>
            <person name="Salanoubat M."/>
            <person name="Levy M."/>
            <person name="Boudet N."/>
            <person name="Castellano S."/>
            <person name="Anthouard V."/>
            <person name="Jubin C."/>
            <person name="Castelli V."/>
            <person name="Katinka M."/>
            <person name="Vacherie B."/>
            <person name="Biemont C."/>
            <person name="Skalli Z."/>
            <person name="Cattolico L."/>
            <person name="Poulain J."/>
            <person name="De Berardinis V."/>
            <person name="Cruaud C."/>
            <person name="Duprat S."/>
            <person name="Brottier P."/>
            <person name="Coutanceau J.-P."/>
            <person name="Gouzy J."/>
            <person name="Parra G."/>
            <person name="Lardier G."/>
            <person name="Chapple C."/>
            <person name="McKernan K.J."/>
            <person name="McEwan P."/>
            <person name="Bosak S."/>
            <person name="Kellis M."/>
            <person name="Volff J.-N."/>
            <person name="Guigo R."/>
            <person name="Zody M.C."/>
            <person name="Mesirov J."/>
            <person name="Lindblad-Toh K."/>
            <person name="Birren B."/>
            <person name="Nusbaum C."/>
            <person name="Kahn D."/>
            <person name="Robinson-Rechavi M."/>
            <person name="Laudet V."/>
            <person name="Schachter V."/>
            <person name="Quetier F."/>
            <person name="Saurin W."/>
            <person name="Scarpelli C."/>
            <person name="Wincker P."/>
            <person name="Lander E.S."/>
            <person name="Weissenbach J."/>
            <person name="Roest Crollius H."/>
        </authorList>
    </citation>
    <scope>NUCLEOTIDE SEQUENCE [LARGE SCALE GENOMIC DNA]</scope>
</reference>
<feature type="region of interest" description="Disordered" evidence="1">
    <location>
        <begin position="60"/>
        <end position="95"/>
    </location>
</feature>
<dbReference type="OrthoDB" id="9949034at2759"/>
<dbReference type="KEGG" id="tng:GSTEN00019757G001"/>
<evidence type="ECO:0000256" key="2">
    <source>
        <dbReference type="SAM" id="SignalP"/>
    </source>
</evidence>
<evidence type="ECO:0000256" key="1">
    <source>
        <dbReference type="SAM" id="MobiDB-lite"/>
    </source>
</evidence>
<comment type="caution">
    <text evidence="3">The sequence shown here is derived from an EMBL/GenBank/DDBJ whole genome shotgun (WGS) entry which is preliminary data.</text>
</comment>
<protein>
    <submittedName>
        <fullName evidence="3">(spotted green pufferfish) hypothetical protein</fullName>
    </submittedName>
</protein>
<dbReference type="AlphaFoldDB" id="Q4SE18"/>
<dbReference type="EMBL" id="CAAE01014626">
    <property type="protein sequence ID" value="CAG01114.1"/>
    <property type="molecule type" value="Genomic_DNA"/>
</dbReference>
<feature type="chain" id="PRO_5004243589" evidence="2">
    <location>
        <begin position="28"/>
        <end position="95"/>
    </location>
</feature>